<keyword evidence="12 18" id="KW-0732">Signal</keyword>
<keyword evidence="14" id="KW-0720">Serine protease</keyword>
<dbReference type="AlphaFoldDB" id="A0AAN6ZKH9"/>
<dbReference type="InterPro" id="IPR002469">
    <property type="entry name" value="Peptidase_S9B_N"/>
</dbReference>
<gene>
    <name evidence="21" type="ORF">C8A04DRAFT_39471</name>
</gene>
<evidence type="ECO:0000256" key="18">
    <source>
        <dbReference type="SAM" id="SignalP"/>
    </source>
</evidence>
<comment type="similarity">
    <text evidence="5">Belongs to the peptidase S9B family.</text>
</comment>
<dbReference type="GO" id="GO:0008236">
    <property type="term" value="F:serine-type peptidase activity"/>
    <property type="evidence" value="ECO:0007669"/>
    <property type="project" value="UniProtKB-KW"/>
</dbReference>
<dbReference type="GO" id="GO:0005886">
    <property type="term" value="C:plasma membrane"/>
    <property type="evidence" value="ECO:0007669"/>
    <property type="project" value="TreeGrafter"/>
</dbReference>
<dbReference type="PANTHER" id="PTHR11731">
    <property type="entry name" value="PROTEASE FAMILY S9B,C DIPEPTIDYL-PEPTIDASE IV-RELATED"/>
    <property type="match status" value="1"/>
</dbReference>
<feature type="domain" description="Peptidase S9 prolyl oligopeptidase catalytic" evidence="19">
    <location>
        <begin position="584"/>
        <end position="780"/>
    </location>
</feature>
<evidence type="ECO:0000259" key="20">
    <source>
        <dbReference type="Pfam" id="PF00930"/>
    </source>
</evidence>
<dbReference type="InterPro" id="IPR001375">
    <property type="entry name" value="Peptidase_S9_cat"/>
</dbReference>
<dbReference type="Gene3D" id="3.40.50.1820">
    <property type="entry name" value="alpha/beta hydrolase"/>
    <property type="match status" value="1"/>
</dbReference>
<feature type="chain" id="PRO_5043034143" description="Probable dipeptidyl-aminopeptidase B" evidence="18">
    <location>
        <begin position="20"/>
        <end position="813"/>
    </location>
</feature>
<comment type="function">
    <text evidence="2">Type IV dipeptidyl-peptidase which removes N-terminal dipeptides sequentially from polypeptides having unsubstituted N-termini provided that the penultimate residue is proline.</text>
</comment>
<evidence type="ECO:0000256" key="6">
    <source>
        <dbReference type="ARBA" id="ARBA00012062"/>
    </source>
</evidence>
<organism evidence="21 22">
    <name type="scientific">Dichotomopilus funicola</name>
    <dbReference type="NCBI Taxonomy" id="1934379"/>
    <lineage>
        <taxon>Eukaryota</taxon>
        <taxon>Fungi</taxon>
        <taxon>Dikarya</taxon>
        <taxon>Ascomycota</taxon>
        <taxon>Pezizomycotina</taxon>
        <taxon>Sordariomycetes</taxon>
        <taxon>Sordariomycetidae</taxon>
        <taxon>Sordariales</taxon>
        <taxon>Chaetomiaceae</taxon>
        <taxon>Dichotomopilus</taxon>
    </lineage>
</organism>
<dbReference type="Gene3D" id="2.140.10.30">
    <property type="entry name" value="Dipeptidylpeptidase IV, N-terminal domain"/>
    <property type="match status" value="1"/>
</dbReference>
<evidence type="ECO:0000256" key="14">
    <source>
        <dbReference type="ARBA" id="ARBA00022825"/>
    </source>
</evidence>
<keyword evidence="11" id="KW-0645">Protease</keyword>
<evidence type="ECO:0000313" key="22">
    <source>
        <dbReference type="Proteomes" id="UP001302676"/>
    </source>
</evidence>
<evidence type="ECO:0000256" key="8">
    <source>
        <dbReference type="ARBA" id="ARBA00022438"/>
    </source>
</evidence>
<evidence type="ECO:0000256" key="9">
    <source>
        <dbReference type="ARBA" id="ARBA00022525"/>
    </source>
</evidence>
<feature type="region of interest" description="Disordered" evidence="17">
    <location>
        <begin position="358"/>
        <end position="378"/>
    </location>
</feature>
<keyword evidence="8" id="KW-0031">Aminopeptidase</keyword>
<evidence type="ECO:0000256" key="10">
    <source>
        <dbReference type="ARBA" id="ARBA00022554"/>
    </source>
</evidence>
<evidence type="ECO:0000256" key="7">
    <source>
        <dbReference type="ARBA" id="ARBA00014118"/>
    </source>
</evidence>
<name>A0AAN6ZKH9_9PEZI</name>
<reference evidence="21" key="1">
    <citation type="journal article" date="2023" name="Mol. Phylogenet. Evol.">
        <title>Genome-scale phylogeny and comparative genomics of the fungal order Sordariales.</title>
        <authorList>
            <person name="Hensen N."/>
            <person name="Bonometti L."/>
            <person name="Westerberg I."/>
            <person name="Brannstrom I.O."/>
            <person name="Guillou S."/>
            <person name="Cros-Aarteil S."/>
            <person name="Calhoun S."/>
            <person name="Haridas S."/>
            <person name="Kuo A."/>
            <person name="Mondo S."/>
            <person name="Pangilinan J."/>
            <person name="Riley R."/>
            <person name="LaButti K."/>
            <person name="Andreopoulos B."/>
            <person name="Lipzen A."/>
            <person name="Chen C."/>
            <person name="Yan M."/>
            <person name="Daum C."/>
            <person name="Ng V."/>
            <person name="Clum A."/>
            <person name="Steindorff A."/>
            <person name="Ohm R.A."/>
            <person name="Martin F."/>
            <person name="Silar P."/>
            <person name="Natvig D.O."/>
            <person name="Lalanne C."/>
            <person name="Gautier V."/>
            <person name="Ament-Velasquez S.L."/>
            <person name="Kruys A."/>
            <person name="Hutchinson M.I."/>
            <person name="Powell A.J."/>
            <person name="Barry K."/>
            <person name="Miller A.N."/>
            <person name="Grigoriev I.V."/>
            <person name="Debuchy R."/>
            <person name="Gladieux P."/>
            <person name="Hiltunen Thoren M."/>
            <person name="Johannesson H."/>
        </authorList>
    </citation>
    <scope>NUCLEOTIDE SEQUENCE</scope>
    <source>
        <strain evidence="21">CBS 141.50</strain>
    </source>
</reference>
<evidence type="ECO:0000256" key="5">
    <source>
        <dbReference type="ARBA" id="ARBA00006150"/>
    </source>
</evidence>
<comment type="catalytic activity">
    <reaction evidence="1">
        <text>Release of an N-terminal dipeptide, Xaa-Yaa-|-Zaa-, from a polypeptide, preferentially when Yaa is Pro, provided Zaa is neither Pro nor hydroxyproline.</text>
        <dbReference type="EC" id="3.4.14.5"/>
    </reaction>
</comment>
<sequence length="813" mass="90246">MRQFTNLLAVAAATISVSAIDPPRFPHQPTGNGTTLLNYNITTANPGSLSPSSTSVTWIAGSSDSNQDGDFITTASDGSFVFENVVTGNQTTFLSADKIPADYWDYQISGDYSKVLWAVNYTKQYRHSYFADYLVQDVATGETKPLVEGSEGDIQYAVWNPVSAGEIAFVRGNDLFIWEESGNITRITENGGPDLFNAVPDWVYEEEIFGSNNVLWYSPDGAYIAFLTFNETGVETFTIPYYMANQKVAPSYPRELPLRYPKVGTKNPTVGLNLLDVKGREVKPVVVDAWPEDDLVIGEVAWVTEEHDKLIYRAFNRVQDQEKLIVVDAQTQKSTVSRQRDGSDGWLDNNLAITYIGPVEQKSNGNGNGKGKEKGKGTDTTRYYLDLSDASGWNHLYLFSLTDGSNITLTSGPWEVASILKVDTTRGLVYYTSTEHHPTERHLYSVSYTTGIKTPLVDPTVPAVWSASFSAAGGYYILTYSGPDVPYQELYSISSASPSKAKPGKPQLIRTITSNADLHSTLQSYRLPRITYLDLPHPSGYNLSAMLRLPASFTPHPHQPYPVLLTPYGGPGAQEVSKSFQGLDWNAYIASDPQLEYITLTVDNRGTGFRGRAFRSTVAGNLGELEAQDQIWAAKWLADAHPEWVARDKMGIWGWSYGGYLTAKVVEAGADDVIAFGLATAPVSDWRFYDSMYTERYMKTPEINPDGYNRSAVRKVEGFKRLRGQFLVQHGTGDDNVHFQNSAALGDLLMGGGVGPEKLDVTFFTDSDHGIRYDGQNAFVYKELSGKLWEEKRRVKGDRHQWNRRNGAGWRPE</sequence>
<evidence type="ECO:0000259" key="19">
    <source>
        <dbReference type="Pfam" id="PF00326"/>
    </source>
</evidence>
<feature type="signal peptide" evidence="18">
    <location>
        <begin position="1"/>
        <end position="19"/>
    </location>
</feature>
<dbReference type="Proteomes" id="UP001302676">
    <property type="component" value="Unassembled WGS sequence"/>
</dbReference>
<comment type="caution">
    <text evidence="21">The sequence shown here is derived from an EMBL/GenBank/DDBJ whole genome shotgun (WGS) entry which is preliminary data.</text>
</comment>
<evidence type="ECO:0000256" key="13">
    <source>
        <dbReference type="ARBA" id="ARBA00022801"/>
    </source>
</evidence>
<accession>A0AAN6ZKH9</accession>
<dbReference type="GO" id="GO:0006508">
    <property type="term" value="P:proteolysis"/>
    <property type="evidence" value="ECO:0007669"/>
    <property type="project" value="UniProtKB-KW"/>
</dbReference>
<reference evidence="21" key="2">
    <citation type="submission" date="2023-05" db="EMBL/GenBank/DDBJ databases">
        <authorList>
            <consortium name="Lawrence Berkeley National Laboratory"/>
            <person name="Steindorff A."/>
            <person name="Hensen N."/>
            <person name="Bonometti L."/>
            <person name="Westerberg I."/>
            <person name="Brannstrom I.O."/>
            <person name="Guillou S."/>
            <person name="Cros-Aarteil S."/>
            <person name="Calhoun S."/>
            <person name="Haridas S."/>
            <person name="Kuo A."/>
            <person name="Mondo S."/>
            <person name="Pangilinan J."/>
            <person name="Riley R."/>
            <person name="Labutti K."/>
            <person name="Andreopoulos B."/>
            <person name="Lipzen A."/>
            <person name="Chen C."/>
            <person name="Yanf M."/>
            <person name="Daum C."/>
            <person name="Ng V."/>
            <person name="Clum A."/>
            <person name="Ohm R."/>
            <person name="Martin F."/>
            <person name="Silar P."/>
            <person name="Natvig D."/>
            <person name="Lalanne C."/>
            <person name="Gautier V."/>
            <person name="Ament-Velasquez S.L."/>
            <person name="Kruys A."/>
            <person name="Hutchinson M.I."/>
            <person name="Powell A.J."/>
            <person name="Barry K."/>
            <person name="Miller A.N."/>
            <person name="Grigoriev I.V."/>
            <person name="Debuchy R."/>
            <person name="Gladieux P."/>
            <person name="Thoren M.H."/>
            <person name="Johannesson H."/>
        </authorList>
    </citation>
    <scope>NUCLEOTIDE SEQUENCE</scope>
    <source>
        <strain evidence="21">CBS 141.50</strain>
    </source>
</reference>
<evidence type="ECO:0000256" key="11">
    <source>
        <dbReference type="ARBA" id="ARBA00022670"/>
    </source>
</evidence>
<evidence type="ECO:0000256" key="4">
    <source>
        <dbReference type="ARBA" id="ARBA00004613"/>
    </source>
</evidence>
<dbReference type="GO" id="GO:0005774">
    <property type="term" value="C:vacuolar membrane"/>
    <property type="evidence" value="ECO:0007669"/>
    <property type="project" value="UniProtKB-SubCell"/>
</dbReference>
<dbReference type="GO" id="GO:0008239">
    <property type="term" value="F:dipeptidyl-peptidase activity"/>
    <property type="evidence" value="ECO:0007669"/>
    <property type="project" value="UniProtKB-EC"/>
</dbReference>
<protein>
    <recommendedName>
        <fullName evidence="7">Probable dipeptidyl-aminopeptidase B</fullName>
        <ecNumber evidence="6">3.4.14.5</ecNumber>
    </recommendedName>
    <alternativeName>
        <fullName evidence="16">Dipeptidyl peptidase IV</fullName>
    </alternativeName>
</protein>
<dbReference type="EC" id="3.4.14.5" evidence="6"/>
<evidence type="ECO:0000256" key="3">
    <source>
        <dbReference type="ARBA" id="ARBA00004576"/>
    </source>
</evidence>
<feature type="domain" description="Dipeptidylpeptidase IV N-terminal" evidence="20">
    <location>
        <begin position="110"/>
        <end position="487"/>
    </location>
</feature>
<keyword evidence="10" id="KW-0926">Vacuole</keyword>
<keyword evidence="15" id="KW-0325">Glycoprotein</keyword>
<dbReference type="FunFam" id="3.40.50.1820:FF:000003">
    <property type="entry name" value="Dipeptidyl peptidase 4"/>
    <property type="match status" value="1"/>
</dbReference>
<evidence type="ECO:0000256" key="2">
    <source>
        <dbReference type="ARBA" id="ARBA00002218"/>
    </source>
</evidence>
<dbReference type="SUPFAM" id="SSF53474">
    <property type="entry name" value="alpha/beta-Hydrolases"/>
    <property type="match status" value="1"/>
</dbReference>
<keyword evidence="22" id="KW-1185">Reference proteome</keyword>
<dbReference type="InterPro" id="IPR029058">
    <property type="entry name" value="AB_hydrolase_fold"/>
</dbReference>
<dbReference type="EMBL" id="MU853620">
    <property type="protein sequence ID" value="KAK4140934.1"/>
    <property type="molecule type" value="Genomic_DNA"/>
</dbReference>
<evidence type="ECO:0000313" key="21">
    <source>
        <dbReference type="EMBL" id="KAK4140934.1"/>
    </source>
</evidence>
<proteinExistence type="inferred from homology"/>
<dbReference type="RefSeq" id="XP_062634305.1">
    <property type="nucleotide sequence ID" value="XM_062784602.1"/>
</dbReference>
<dbReference type="GO" id="GO:0005576">
    <property type="term" value="C:extracellular region"/>
    <property type="evidence" value="ECO:0007669"/>
    <property type="project" value="UniProtKB-SubCell"/>
</dbReference>
<keyword evidence="13" id="KW-0378">Hydrolase</keyword>
<evidence type="ECO:0000256" key="1">
    <source>
        <dbReference type="ARBA" id="ARBA00001257"/>
    </source>
</evidence>
<dbReference type="Pfam" id="PF00326">
    <property type="entry name" value="Peptidase_S9"/>
    <property type="match status" value="1"/>
</dbReference>
<evidence type="ECO:0000256" key="12">
    <source>
        <dbReference type="ARBA" id="ARBA00022729"/>
    </source>
</evidence>
<keyword evidence="9" id="KW-0964">Secreted</keyword>
<dbReference type="Pfam" id="PF00930">
    <property type="entry name" value="DPPIV_N"/>
    <property type="match status" value="1"/>
</dbReference>
<comment type="subcellular location">
    <subcellularLocation>
        <location evidence="4">Secreted</location>
    </subcellularLocation>
    <subcellularLocation>
        <location evidence="3">Vacuole membrane</location>
        <topology evidence="3">Single-pass type II membrane protein</topology>
    </subcellularLocation>
</comment>
<dbReference type="GO" id="GO:0004177">
    <property type="term" value="F:aminopeptidase activity"/>
    <property type="evidence" value="ECO:0007669"/>
    <property type="project" value="UniProtKB-KW"/>
</dbReference>
<dbReference type="PANTHER" id="PTHR11731:SF162">
    <property type="entry name" value="DIPEPTIDYL PEPTIDASE 4-RELATED"/>
    <property type="match status" value="1"/>
</dbReference>
<dbReference type="SUPFAM" id="SSF82171">
    <property type="entry name" value="DPP6 N-terminal domain-like"/>
    <property type="match status" value="1"/>
</dbReference>
<evidence type="ECO:0000256" key="17">
    <source>
        <dbReference type="SAM" id="MobiDB-lite"/>
    </source>
</evidence>
<evidence type="ECO:0000256" key="15">
    <source>
        <dbReference type="ARBA" id="ARBA00023180"/>
    </source>
</evidence>
<dbReference type="InterPro" id="IPR050278">
    <property type="entry name" value="Serine_Prot_S9B/DPPIV"/>
</dbReference>
<evidence type="ECO:0000256" key="16">
    <source>
        <dbReference type="ARBA" id="ARBA00030567"/>
    </source>
</evidence>
<dbReference type="GeneID" id="87821215"/>